<dbReference type="Pfam" id="PF00989">
    <property type="entry name" value="PAS"/>
    <property type="match status" value="2"/>
</dbReference>
<dbReference type="GO" id="GO:0006355">
    <property type="term" value="P:regulation of DNA-templated transcription"/>
    <property type="evidence" value="ECO:0007669"/>
    <property type="project" value="InterPro"/>
</dbReference>
<keyword evidence="7" id="KW-0067">ATP-binding</keyword>
<evidence type="ECO:0000256" key="4">
    <source>
        <dbReference type="ARBA" id="ARBA00022679"/>
    </source>
</evidence>
<dbReference type="PROSITE" id="PS50113">
    <property type="entry name" value="PAC"/>
    <property type="match status" value="3"/>
</dbReference>
<organism evidence="12">
    <name type="scientific">Singulisphaera sp. Ch08</name>
    <dbReference type="NCBI Taxonomy" id="3120278"/>
    <lineage>
        <taxon>Bacteria</taxon>
        <taxon>Pseudomonadati</taxon>
        <taxon>Planctomycetota</taxon>
        <taxon>Planctomycetia</taxon>
        <taxon>Isosphaerales</taxon>
        <taxon>Isosphaeraceae</taxon>
        <taxon>Singulisphaera</taxon>
    </lineage>
</organism>
<evidence type="ECO:0000256" key="8">
    <source>
        <dbReference type="ARBA" id="ARBA00023012"/>
    </source>
</evidence>
<dbReference type="PANTHER" id="PTHR43065:SF42">
    <property type="entry name" value="TWO-COMPONENT SENSOR PPRA"/>
    <property type="match status" value="1"/>
</dbReference>
<dbReference type="SMART" id="SM00387">
    <property type="entry name" value="HATPase_c"/>
    <property type="match status" value="1"/>
</dbReference>
<protein>
    <recommendedName>
        <fullName evidence="2">histidine kinase</fullName>
        <ecNumber evidence="2">2.7.13.3</ecNumber>
    </recommendedName>
</protein>
<feature type="domain" description="PAS" evidence="10">
    <location>
        <begin position="35"/>
        <end position="105"/>
    </location>
</feature>
<dbReference type="PROSITE" id="PS50109">
    <property type="entry name" value="HIS_KIN"/>
    <property type="match status" value="1"/>
</dbReference>
<dbReference type="InterPro" id="IPR013767">
    <property type="entry name" value="PAS_fold"/>
</dbReference>
<feature type="domain" description="PAC" evidence="11">
    <location>
        <begin position="109"/>
        <end position="161"/>
    </location>
</feature>
<feature type="domain" description="PAS" evidence="10">
    <location>
        <begin position="162"/>
        <end position="232"/>
    </location>
</feature>
<dbReference type="EMBL" id="CP155447">
    <property type="protein sequence ID" value="XBH07176.1"/>
    <property type="molecule type" value="Genomic_DNA"/>
</dbReference>
<dbReference type="SUPFAM" id="SSF55785">
    <property type="entry name" value="PYP-like sensor domain (PAS domain)"/>
    <property type="match status" value="3"/>
</dbReference>
<dbReference type="InterPro" id="IPR036097">
    <property type="entry name" value="HisK_dim/P_sf"/>
</dbReference>
<feature type="domain" description="Histidine kinase" evidence="9">
    <location>
        <begin position="446"/>
        <end position="697"/>
    </location>
</feature>
<dbReference type="GO" id="GO:0005524">
    <property type="term" value="F:ATP binding"/>
    <property type="evidence" value="ECO:0007669"/>
    <property type="project" value="UniProtKB-KW"/>
</dbReference>
<comment type="catalytic activity">
    <reaction evidence="1">
        <text>ATP + protein L-histidine = ADP + protein N-phospho-L-histidine.</text>
        <dbReference type="EC" id="2.7.13.3"/>
    </reaction>
</comment>
<dbReference type="PROSITE" id="PS50112">
    <property type="entry name" value="PAS"/>
    <property type="match status" value="3"/>
</dbReference>
<keyword evidence="4" id="KW-0808">Transferase</keyword>
<dbReference type="SMART" id="SM00086">
    <property type="entry name" value="PAC"/>
    <property type="match status" value="3"/>
</dbReference>
<feature type="domain" description="PAS" evidence="10">
    <location>
        <begin position="306"/>
        <end position="376"/>
    </location>
</feature>
<keyword evidence="6" id="KW-0418">Kinase</keyword>
<feature type="domain" description="PAC" evidence="11">
    <location>
        <begin position="234"/>
        <end position="284"/>
    </location>
</feature>
<dbReference type="InterPro" id="IPR003661">
    <property type="entry name" value="HisK_dim/P_dom"/>
</dbReference>
<dbReference type="InterPro" id="IPR035965">
    <property type="entry name" value="PAS-like_dom_sf"/>
</dbReference>
<evidence type="ECO:0000259" key="10">
    <source>
        <dbReference type="PROSITE" id="PS50112"/>
    </source>
</evidence>
<dbReference type="NCBIfam" id="TIGR00229">
    <property type="entry name" value="sensory_box"/>
    <property type="match status" value="3"/>
</dbReference>
<reference evidence="12" key="1">
    <citation type="submission" date="2024-05" db="EMBL/GenBank/DDBJ databases">
        <title>Planctomycetes of the genus Singulisphaera possess chitinolytic capabilities.</title>
        <authorList>
            <person name="Ivanova A."/>
        </authorList>
    </citation>
    <scope>NUCLEOTIDE SEQUENCE</scope>
    <source>
        <strain evidence="12">Ch08T</strain>
    </source>
</reference>
<accession>A0AAU7CPK1</accession>
<gene>
    <name evidence="12" type="ORF">V5E97_14365</name>
</gene>
<dbReference type="AlphaFoldDB" id="A0AAU7CPK1"/>
<dbReference type="Gene3D" id="3.30.565.10">
    <property type="entry name" value="Histidine kinase-like ATPase, C-terminal domain"/>
    <property type="match status" value="1"/>
</dbReference>
<evidence type="ECO:0000256" key="6">
    <source>
        <dbReference type="ARBA" id="ARBA00022777"/>
    </source>
</evidence>
<dbReference type="CDD" id="cd00082">
    <property type="entry name" value="HisKA"/>
    <property type="match status" value="1"/>
</dbReference>
<dbReference type="InterPro" id="IPR036890">
    <property type="entry name" value="HATPase_C_sf"/>
</dbReference>
<proteinExistence type="predicted"/>
<evidence type="ECO:0000256" key="3">
    <source>
        <dbReference type="ARBA" id="ARBA00022553"/>
    </source>
</evidence>
<dbReference type="Pfam" id="PF02518">
    <property type="entry name" value="HATPase_c"/>
    <property type="match status" value="1"/>
</dbReference>
<keyword evidence="8" id="KW-0902">Two-component regulatory system</keyword>
<evidence type="ECO:0000259" key="9">
    <source>
        <dbReference type="PROSITE" id="PS50109"/>
    </source>
</evidence>
<dbReference type="GO" id="GO:0000155">
    <property type="term" value="F:phosphorelay sensor kinase activity"/>
    <property type="evidence" value="ECO:0007669"/>
    <property type="project" value="InterPro"/>
</dbReference>
<dbReference type="PRINTS" id="PR00344">
    <property type="entry name" value="BCTRLSENSOR"/>
</dbReference>
<dbReference type="SUPFAM" id="SSF47384">
    <property type="entry name" value="Homodimeric domain of signal transducing histidine kinase"/>
    <property type="match status" value="1"/>
</dbReference>
<sequence length="698" mass="78218">MVDLNYDENEVACGFYAFVTDISERKQVEVALRESEERFRRLYDEAPVGYHEVDVEGRIISINRTECEMLGVVREEVVEKSVFDFVAPETREQARQAFPEKVHGNHPLKPIERTLETHDGRRLTVSIEERFKRDELGRVTGIRSTVQDITERKRTEALLVASERRARALFEGIEDAIWVHALDGRLLDVNPAASRMLGYSRDELLHMTTRDVDSPEFAAGFQDRLEIQMQHGHLSCEGRHCTKDGRIIPVDINTSTILFDDQRAVLAVIRDITERKALEETRREFAESQMRNAREMQEKNLALTASEARYRQLTEGCLDAVVVADRQGRVTLFNPAAEKIFGRSMDEVLGRPITLLMPESFKDLDERGFEAALESRQPSIVGRTVELKGRRKNQEDFPLELSLNAIELAGELQFIGSIRDQTERQRMRAMLAQSEKLASIGLLSAGVAHEINNPLAYVANNLAVLERDMKSVLEMIAIYERALDPMTLTSPEVVQEVKEVADELDWPYVRENLGRMLGRTREGVQRVANIVQNLRGLARTSPPKLESAAIPDMLESALEMIRGRLRRHNIEIAVEHGAVPRISCVPSQISQVILNLLINATQAVEATGRTEGGRIRVSAAREGEMVCLSISDNGGGIPAESLPQLFDPFFTTKSVGEGTGLGLSISHGIVTGHGGRIEVESPPGEDTCFRIYLPLNPA</sequence>
<evidence type="ECO:0000256" key="5">
    <source>
        <dbReference type="ARBA" id="ARBA00022741"/>
    </source>
</evidence>
<dbReference type="InterPro" id="IPR005467">
    <property type="entry name" value="His_kinase_dom"/>
</dbReference>
<evidence type="ECO:0000256" key="2">
    <source>
        <dbReference type="ARBA" id="ARBA00012438"/>
    </source>
</evidence>
<dbReference type="InterPro" id="IPR000700">
    <property type="entry name" value="PAS-assoc_C"/>
</dbReference>
<evidence type="ECO:0000256" key="1">
    <source>
        <dbReference type="ARBA" id="ARBA00000085"/>
    </source>
</evidence>
<dbReference type="CDD" id="cd00130">
    <property type="entry name" value="PAS"/>
    <property type="match status" value="3"/>
</dbReference>
<evidence type="ECO:0000256" key="7">
    <source>
        <dbReference type="ARBA" id="ARBA00022840"/>
    </source>
</evidence>
<dbReference type="EC" id="2.7.13.3" evidence="2"/>
<dbReference type="InterPro" id="IPR004358">
    <property type="entry name" value="Sig_transdc_His_kin-like_C"/>
</dbReference>
<dbReference type="InterPro" id="IPR000014">
    <property type="entry name" value="PAS"/>
</dbReference>
<dbReference type="Gene3D" id="1.10.287.130">
    <property type="match status" value="1"/>
</dbReference>
<dbReference type="Pfam" id="PF13426">
    <property type="entry name" value="PAS_9"/>
    <property type="match status" value="1"/>
</dbReference>
<dbReference type="PANTHER" id="PTHR43065">
    <property type="entry name" value="SENSOR HISTIDINE KINASE"/>
    <property type="match status" value="1"/>
</dbReference>
<evidence type="ECO:0000259" key="11">
    <source>
        <dbReference type="PROSITE" id="PS50113"/>
    </source>
</evidence>
<keyword evidence="5" id="KW-0547">Nucleotide-binding</keyword>
<keyword evidence="3" id="KW-0597">Phosphoprotein</keyword>
<feature type="domain" description="PAC" evidence="11">
    <location>
        <begin position="1"/>
        <end position="34"/>
    </location>
</feature>
<name>A0AAU7CPK1_9BACT</name>
<dbReference type="InterPro" id="IPR003594">
    <property type="entry name" value="HATPase_dom"/>
</dbReference>
<dbReference type="InterPro" id="IPR001610">
    <property type="entry name" value="PAC"/>
</dbReference>
<dbReference type="Gene3D" id="3.30.450.20">
    <property type="entry name" value="PAS domain"/>
    <property type="match status" value="3"/>
</dbReference>
<dbReference type="SUPFAM" id="SSF55874">
    <property type="entry name" value="ATPase domain of HSP90 chaperone/DNA topoisomerase II/histidine kinase"/>
    <property type="match status" value="1"/>
</dbReference>
<dbReference type="RefSeq" id="WP_406700019.1">
    <property type="nucleotide sequence ID" value="NZ_CP155447.1"/>
</dbReference>
<dbReference type="SMART" id="SM00091">
    <property type="entry name" value="PAS"/>
    <property type="match status" value="3"/>
</dbReference>
<evidence type="ECO:0000313" key="12">
    <source>
        <dbReference type="EMBL" id="XBH07176.1"/>
    </source>
</evidence>